<evidence type="ECO:0000256" key="3">
    <source>
        <dbReference type="ARBA" id="ARBA00023319"/>
    </source>
</evidence>
<dbReference type="InterPro" id="IPR053896">
    <property type="entry name" value="BTN3A2-like_Ig-C"/>
</dbReference>
<feature type="domain" description="Ig-like" evidence="4">
    <location>
        <begin position="131"/>
        <end position="207"/>
    </location>
</feature>
<dbReference type="GO" id="GO:0009897">
    <property type="term" value="C:external side of plasma membrane"/>
    <property type="evidence" value="ECO:0007669"/>
    <property type="project" value="TreeGrafter"/>
</dbReference>
<evidence type="ECO:0000259" key="4">
    <source>
        <dbReference type="PROSITE" id="PS50835"/>
    </source>
</evidence>
<dbReference type="PROSITE" id="PS50835">
    <property type="entry name" value="IG_LIKE"/>
    <property type="match status" value="1"/>
</dbReference>
<proteinExistence type="predicted"/>
<evidence type="ECO:0000256" key="1">
    <source>
        <dbReference type="ARBA" id="ARBA00004370"/>
    </source>
</evidence>
<dbReference type="InterPro" id="IPR013783">
    <property type="entry name" value="Ig-like_fold"/>
</dbReference>
<dbReference type="PANTHER" id="PTHR24100:SF149">
    <property type="entry name" value="BG-LIKE ANTIGEN 1-RELATED"/>
    <property type="match status" value="1"/>
</dbReference>
<evidence type="ECO:0000313" key="6">
    <source>
        <dbReference type="Proteomes" id="UP000261520"/>
    </source>
</evidence>
<dbReference type="Gene3D" id="2.60.40.10">
    <property type="entry name" value="Immunoglobulins"/>
    <property type="match status" value="2"/>
</dbReference>
<dbReference type="GO" id="GO:0005102">
    <property type="term" value="F:signaling receptor binding"/>
    <property type="evidence" value="ECO:0007669"/>
    <property type="project" value="TreeGrafter"/>
</dbReference>
<keyword evidence="2" id="KW-0472">Membrane</keyword>
<evidence type="ECO:0000256" key="2">
    <source>
        <dbReference type="ARBA" id="ARBA00023136"/>
    </source>
</evidence>
<evidence type="ECO:0000313" key="5">
    <source>
        <dbReference type="Ensembl" id="ENSPMGP00000002377.1"/>
    </source>
</evidence>
<reference evidence="5" key="1">
    <citation type="submission" date="2025-08" db="UniProtKB">
        <authorList>
            <consortium name="Ensembl"/>
        </authorList>
    </citation>
    <scope>IDENTIFICATION</scope>
</reference>
<dbReference type="Proteomes" id="UP000261520">
    <property type="component" value="Unplaced"/>
</dbReference>
<dbReference type="InterPro" id="IPR007110">
    <property type="entry name" value="Ig-like_dom"/>
</dbReference>
<reference evidence="5" key="2">
    <citation type="submission" date="2025-09" db="UniProtKB">
        <authorList>
            <consortium name="Ensembl"/>
        </authorList>
    </citation>
    <scope>IDENTIFICATION</scope>
</reference>
<keyword evidence="3" id="KW-0393">Immunoglobulin domain</keyword>
<protein>
    <recommendedName>
        <fullName evidence="4">Ig-like domain-containing protein</fullName>
    </recommendedName>
</protein>
<name>A0A3B3ZCT4_9GOBI</name>
<dbReference type="InterPro" id="IPR050504">
    <property type="entry name" value="IgSF_BTN/MOG"/>
</dbReference>
<keyword evidence="6" id="KW-1185">Reference proteome</keyword>
<dbReference type="InterPro" id="IPR036179">
    <property type="entry name" value="Ig-like_dom_sf"/>
</dbReference>
<sequence>EAYDNSLSLCGYLLVLSSNLKLCNKNKTVFFSYRFTISRLLAQSFSLCVYKDKAIVCLPPYSGRVSFGQKHASSTGLKEGDVTLKLEKVTVEDAGKYTCYVSSDKHHDRASVNLIVKQLGASPLLTPVLKENNQINMSCESDGWYPEPQLQWSSGNTPLTPEALVYRKASSGLFSVHSWMIVPSSSALSCSVGLPGEKLMQRKIDLNNIIPPKKEGRKVNIFIKTVADSHNLGIFQIQDGSYLQLH</sequence>
<dbReference type="GO" id="GO:0050852">
    <property type="term" value="P:T cell receptor signaling pathway"/>
    <property type="evidence" value="ECO:0007669"/>
    <property type="project" value="TreeGrafter"/>
</dbReference>
<dbReference type="AlphaFoldDB" id="A0A3B3ZCT4"/>
<dbReference type="Pfam" id="PF22705">
    <property type="entry name" value="C2-set_3"/>
    <property type="match status" value="1"/>
</dbReference>
<accession>A0A3B3ZCT4</accession>
<dbReference type="SUPFAM" id="SSF48726">
    <property type="entry name" value="Immunoglobulin"/>
    <property type="match status" value="2"/>
</dbReference>
<dbReference type="STRING" id="409849.ENSPMGP00000002377"/>
<dbReference type="GO" id="GO:0001817">
    <property type="term" value="P:regulation of cytokine production"/>
    <property type="evidence" value="ECO:0007669"/>
    <property type="project" value="TreeGrafter"/>
</dbReference>
<dbReference type="Ensembl" id="ENSPMGT00000002520.1">
    <property type="protein sequence ID" value="ENSPMGP00000002377.1"/>
    <property type="gene ID" value="ENSPMGG00000002089.1"/>
</dbReference>
<organism evidence="5 6">
    <name type="scientific">Periophthalmus magnuspinnatus</name>
    <dbReference type="NCBI Taxonomy" id="409849"/>
    <lineage>
        <taxon>Eukaryota</taxon>
        <taxon>Metazoa</taxon>
        <taxon>Chordata</taxon>
        <taxon>Craniata</taxon>
        <taxon>Vertebrata</taxon>
        <taxon>Euteleostomi</taxon>
        <taxon>Actinopterygii</taxon>
        <taxon>Neopterygii</taxon>
        <taxon>Teleostei</taxon>
        <taxon>Neoteleostei</taxon>
        <taxon>Acanthomorphata</taxon>
        <taxon>Gobiaria</taxon>
        <taxon>Gobiiformes</taxon>
        <taxon>Gobioidei</taxon>
        <taxon>Gobiidae</taxon>
        <taxon>Oxudercinae</taxon>
        <taxon>Periophthalmus</taxon>
    </lineage>
</organism>
<comment type="subcellular location">
    <subcellularLocation>
        <location evidence="1">Membrane</location>
    </subcellularLocation>
</comment>
<dbReference type="PANTHER" id="PTHR24100">
    <property type="entry name" value="BUTYROPHILIN"/>
    <property type="match status" value="1"/>
</dbReference>